<proteinExistence type="predicted"/>
<accession>A0A2K8T2L5</accession>
<keyword evidence="1" id="KW-1133">Transmembrane helix</keyword>
<dbReference type="AlphaFoldDB" id="A0A2K8T2L5"/>
<keyword evidence="3" id="KW-1185">Reference proteome</keyword>
<name>A0A2K8T2L5_9NOSO</name>
<evidence type="ECO:0000313" key="3">
    <source>
        <dbReference type="Proteomes" id="UP000232003"/>
    </source>
</evidence>
<protein>
    <submittedName>
        <fullName evidence="2">Uncharacterized protein</fullName>
    </submittedName>
</protein>
<dbReference type="Proteomes" id="UP000232003">
    <property type="component" value="Chromosome"/>
</dbReference>
<keyword evidence="1" id="KW-0472">Membrane</keyword>
<gene>
    <name evidence="2" type="ORF">COO91_08027</name>
</gene>
<feature type="transmembrane region" description="Helical" evidence="1">
    <location>
        <begin position="43"/>
        <end position="63"/>
    </location>
</feature>
<dbReference type="RefSeq" id="WP_100902152.1">
    <property type="nucleotide sequence ID" value="NZ_CAWNNC010000001.1"/>
</dbReference>
<keyword evidence="1" id="KW-0812">Transmembrane</keyword>
<dbReference type="EMBL" id="CP024785">
    <property type="protein sequence ID" value="AUB41936.1"/>
    <property type="molecule type" value="Genomic_DNA"/>
</dbReference>
<evidence type="ECO:0000313" key="2">
    <source>
        <dbReference type="EMBL" id="AUB41936.1"/>
    </source>
</evidence>
<dbReference type="OrthoDB" id="489102at2"/>
<sequence>MKTQKVTHQSYLSSNNKSKLVLRRTRRRFNPKIIIDRTIETTAIVSLLLTGFSGVGAMACWGLEIIEINANPNIIISGWQQQKSICLGAMLVSFSAFLGISLVGASLSIQRDKF</sequence>
<reference evidence="2 3" key="1">
    <citation type="submission" date="2017-11" db="EMBL/GenBank/DDBJ databases">
        <title>Complete genome of a free-living desiccation-tolerant cyanobacterium and its photosynthetic adaptation to extreme terrestrial habitat.</title>
        <authorList>
            <person name="Shang J."/>
        </authorList>
    </citation>
    <scope>NUCLEOTIDE SEQUENCE [LARGE SCALE GENOMIC DNA]</scope>
    <source>
        <strain evidence="2 3">CCNUN1</strain>
    </source>
</reference>
<evidence type="ECO:0000256" key="1">
    <source>
        <dbReference type="SAM" id="Phobius"/>
    </source>
</evidence>
<feature type="transmembrane region" description="Helical" evidence="1">
    <location>
        <begin position="84"/>
        <end position="109"/>
    </location>
</feature>
<dbReference type="KEGG" id="nfl:COO91_08027"/>
<organism evidence="2 3">
    <name type="scientific">Nostoc flagelliforme CCNUN1</name>
    <dbReference type="NCBI Taxonomy" id="2038116"/>
    <lineage>
        <taxon>Bacteria</taxon>
        <taxon>Bacillati</taxon>
        <taxon>Cyanobacteriota</taxon>
        <taxon>Cyanophyceae</taxon>
        <taxon>Nostocales</taxon>
        <taxon>Nostocaceae</taxon>
        <taxon>Nostoc</taxon>
    </lineage>
</organism>